<dbReference type="InterPro" id="IPR041492">
    <property type="entry name" value="HAD_2"/>
</dbReference>
<reference evidence="5" key="1">
    <citation type="submission" date="2020-01" db="EMBL/GenBank/DDBJ databases">
        <authorList>
            <person name="Meier V. D."/>
            <person name="Meier V D."/>
        </authorList>
    </citation>
    <scope>NUCLEOTIDE SEQUENCE</scope>
    <source>
        <strain evidence="5">HLG_WM_MAG_04</strain>
    </source>
</reference>
<dbReference type="Pfam" id="PF13419">
    <property type="entry name" value="HAD_2"/>
    <property type="match status" value="1"/>
</dbReference>
<dbReference type="SUPFAM" id="SSF56784">
    <property type="entry name" value="HAD-like"/>
    <property type="match status" value="1"/>
</dbReference>
<evidence type="ECO:0000256" key="3">
    <source>
        <dbReference type="ARBA" id="ARBA00006171"/>
    </source>
</evidence>
<keyword evidence="5" id="KW-0378">Hydrolase</keyword>
<dbReference type="GO" id="GO:0005829">
    <property type="term" value="C:cytosol"/>
    <property type="evidence" value="ECO:0007669"/>
    <property type="project" value="TreeGrafter"/>
</dbReference>
<dbReference type="GO" id="GO:0006281">
    <property type="term" value="P:DNA repair"/>
    <property type="evidence" value="ECO:0007669"/>
    <property type="project" value="TreeGrafter"/>
</dbReference>
<name>A0A6S6TE06_9BACT</name>
<dbReference type="InterPro" id="IPR006439">
    <property type="entry name" value="HAD-SF_hydro_IA"/>
</dbReference>
<dbReference type="InterPro" id="IPR023214">
    <property type="entry name" value="HAD_sf"/>
</dbReference>
<protein>
    <recommendedName>
        <fullName evidence="4">phosphoglycolate phosphatase</fullName>
        <ecNumber evidence="4">3.1.3.18</ecNumber>
    </recommendedName>
</protein>
<dbReference type="SFLD" id="SFLDG01129">
    <property type="entry name" value="C1.5:_HAD__Beta-PGM__Phosphata"/>
    <property type="match status" value="1"/>
</dbReference>
<comment type="pathway">
    <text evidence="2">Organic acid metabolism; glycolate biosynthesis; glycolate from 2-phosphoglycolate: step 1/1.</text>
</comment>
<dbReference type="InterPro" id="IPR036412">
    <property type="entry name" value="HAD-like_sf"/>
</dbReference>
<dbReference type="PANTHER" id="PTHR43434:SF1">
    <property type="entry name" value="PHOSPHOGLYCOLATE PHOSPHATASE"/>
    <property type="match status" value="1"/>
</dbReference>
<proteinExistence type="inferred from homology"/>
<evidence type="ECO:0000256" key="2">
    <source>
        <dbReference type="ARBA" id="ARBA00004818"/>
    </source>
</evidence>
<dbReference type="GO" id="GO:0008967">
    <property type="term" value="F:phosphoglycolate phosphatase activity"/>
    <property type="evidence" value="ECO:0007669"/>
    <property type="project" value="UniProtKB-EC"/>
</dbReference>
<evidence type="ECO:0000256" key="4">
    <source>
        <dbReference type="ARBA" id="ARBA00013078"/>
    </source>
</evidence>
<dbReference type="InterPro" id="IPR023198">
    <property type="entry name" value="PGP-like_dom2"/>
</dbReference>
<organism evidence="5">
    <name type="scientific">uncultured Sulfurovum sp</name>
    <dbReference type="NCBI Taxonomy" id="269237"/>
    <lineage>
        <taxon>Bacteria</taxon>
        <taxon>Pseudomonadati</taxon>
        <taxon>Campylobacterota</taxon>
        <taxon>Epsilonproteobacteria</taxon>
        <taxon>Campylobacterales</taxon>
        <taxon>Sulfurovaceae</taxon>
        <taxon>Sulfurovum</taxon>
        <taxon>environmental samples</taxon>
    </lineage>
</organism>
<dbReference type="PANTHER" id="PTHR43434">
    <property type="entry name" value="PHOSPHOGLYCOLATE PHOSPHATASE"/>
    <property type="match status" value="1"/>
</dbReference>
<gene>
    <name evidence="5" type="ORF">HELGO_WM6706</name>
</gene>
<dbReference type="SFLD" id="SFLDG01135">
    <property type="entry name" value="C1.5.6:_HAD__Beta-PGM__Phospha"/>
    <property type="match status" value="1"/>
</dbReference>
<dbReference type="EC" id="3.1.3.18" evidence="4"/>
<dbReference type="NCBIfam" id="TIGR01549">
    <property type="entry name" value="HAD-SF-IA-v1"/>
    <property type="match status" value="1"/>
</dbReference>
<dbReference type="SFLD" id="SFLDS00003">
    <property type="entry name" value="Haloacid_Dehalogenase"/>
    <property type="match status" value="1"/>
</dbReference>
<evidence type="ECO:0000313" key="5">
    <source>
        <dbReference type="EMBL" id="CAA6814677.1"/>
    </source>
</evidence>
<dbReference type="EMBL" id="CACVAX010000041">
    <property type="protein sequence ID" value="CAA6814677.1"/>
    <property type="molecule type" value="Genomic_DNA"/>
</dbReference>
<accession>A0A6S6TE06</accession>
<comment type="catalytic activity">
    <reaction evidence="1">
        <text>2-phosphoglycolate + H2O = glycolate + phosphate</text>
        <dbReference type="Rhea" id="RHEA:14369"/>
        <dbReference type="ChEBI" id="CHEBI:15377"/>
        <dbReference type="ChEBI" id="CHEBI:29805"/>
        <dbReference type="ChEBI" id="CHEBI:43474"/>
        <dbReference type="ChEBI" id="CHEBI:58033"/>
        <dbReference type="EC" id="3.1.3.18"/>
    </reaction>
</comment>
<dbReference type="AlphaFoldDB" id="A0A6S6TE06"/>
<evidence type="ECO:0000256" key="1">
    <source>
        <dbReference type="ARBA" id="ARBA00000830"/>
    </source>
</evidence>
<comment type="similarity">
    <text evidence="3">Belongs to the HAD-like hydrolase superfamily. CbbY/CbbZ/Gph/YieH family.</text>
</comment>
<sequence>MGMIHNILTRGKTMSSNTIYQLKEDKLRSKIILFDLDGTLIDSTEAILESFATAYKAFKVDIPKEENIKSLIGLPLDKMFIKLGVAEDEAMKYVKAYKEHYRSIHTKKTVLLPHAKEAIETAYTYARLAVVTTKTGQYSRELLEHFDLMKYFDVLIGREDVKNPKPHPEPIYKALDALGYSFGTITYYIGDTPDDMLAAEEADIASIGVLCGYGNNNDLDEVADFIQKDALKAVQLIEKI</sequence>
<dbReference type="Gene3D" id="1.10.150.240">
    <property type="entry name" value="Putative phosphatase, domain 2"/>
    <property type="match status" value="1"/>
</dbReference>
<dbReference type="Gene3D" id="3.40.50.1000">
    <property type="entry name" value="HAD superfamily/HAD-like"/>
    <property type="match status" value="1"/>
</dbReference>
<dbReference type="InterPro" id="IPR050155">
    <property type="entry name" value="HAD-like_hydrolase_sf"/>
</dbReference>